<evidence type="ECO:0000256" key="1">
    <source>
        <dbReference type="SAM" id="MobiDB-lite"/>
    </source>
</evidence>
<name>A0AB34KP55_9PEZI</name>
<feature type="compositionally biased region" description="Basic residues" evidence="1">
    <location>
        <begin position="7"/>
        <end position="20"/>
    </location>
</feature>
<protein>
    <submittedName>
        <fullName evidence="2">Uncharacterized protein</fullName>
    </submittedName>
</protein>
<feature type="compositionally biased region" description="Polar residues" evidence="1">
    <location>
        <begin position="442"/>
        <end position="454"/>
    </location>
</feature>
<dbReference type="Proteomes" id="UP000803884">
    <property type="component" value="Unassembled WGS sequence"/>
</dbReference>
<accession>A0AB34KP55</accession>
<comment type="caution">
    <text evidence="2">The sequence shown here is derived from an EMBL/GenBank/DDBJ whole genome shotgun (WGS) entry which is preliminary data.</text>
</comment>
<feature type="compositionally biased region" description="Basic and acidic residues" evidence="1">
    <location>
        <begin position="192"/>
        <end position="204"/>
    </location>
</feature>
<feature type="compositionally biased region" description="Basic and acidic residues" evidence="1">
    <location>
        <begin position="625"/>
        <end position="634"/>
    </location>
</feature>
<reference evidence="2 3" key="1">
    <citation type="journal article" date="2020" name="Microbiol. Resour. Announc.">
        <title>Draft Genome Sequence of a Cladosporium Species Isolated from the Mesophotic Ascidian Didemnum maculosum.</title>
        <authorList>
            <person name="Gioti A."/>
            <person name="Siaperas R."/>
            <person name="Nikolaivits E."/>
            <person name="Le Goff G."/>
            <person name="Ouazzani J."/>
            <person name="Kotoulas G."/>
            <person name="Topakas E."/>
        </authorList>
    </citation>
    <scope>NUCLEOTIDE SEQUENCE [LARGE SCALE GENOMIC DNA]</scope>
    <source>
        <strain evidence="2 3">TM138-S3</strain>
    </source>
</reference>
<feature type="compositionally biased region" description="Polar residues" evidence="1">
    <location>
        <begin position="352"/>
        <end position="367"/>
    </location>
</feature>
<evidence type="ECO:0000313" key="3">
    <source>
        <dbReference type="Proteomes" id="UP000803884"/>
    </source>
</evidence>
<feature type="compositionally biased region" description="Basic and acidic residues" evidence="1">
    <location>
        <begin position="147"/>
        <end position="162"/>
    </location>
</feature>
<proteinExistence type="predicted"/>
<feature type="compositionally biased region" description="Polar residues" evidence="1">
    <location>
        <begin position="35"/>
        <end position="57"/>
    </location>
</feature>
<feature type="region of interest" description="Disordered" evidence="1">
    <location>
        <begin position="1"/>
        <end position="656"/>
    </location>
</feature>
<dbReference type="GeneID" id="96006785"/>
<keyword evidence="3" id="KW-1185">Reference proteome</keyword>
<feature type="compositionally biased region" description="Acidic residues" evidence="1">
    <location>
        <begin position="460"/>
        <end position="474"/>
    </location>
</feature>
<sequence>MPASGIKKQKKFGHRRHIAKPRASLASIEKEKRQSSLTQLDFVSTPHTSTEIISIPSSYEDEHDFAVEQPRKRRRVSGGDDDNGEDDWTPKARAISNARRRSGKIKQEHELEKGQQTMTQMDFVPSSFGRRTIDDIVDDSEGEDDLDHGPARRDVPDVSRESKTKRRLPWLGHIDDGVVNKSASRRAVSPAKESRRLSPRKEDPVPQELALHSIATHDFTTPKKSARHLEIPSSQTPPSIKMSPTRSQRSERRLNPEQSPSKLKTMRRSPLKEKSTNVPPPRWQQESQESQNPTMKMLQQVRMRTKMGKAPLHEEAPMPPPRRPHRPVLVEATQASEQSAPKPASPRKLKRTTTIQDSQVSDENIMTQAPPALHRTLTVQDSQQEDLDLSSQLYRSLSDRENIKDSQAYNETHDDHDYDDPGPHTFDPVSAALDRDAARYAWTQTQAPRTQHSKTLIADSEAESDEEETYEDDLDRGIGPASDHEDEDEVIMLPNPKEGPSQELCSDDLPAPIGEQDKTPMQPTPLAKESHSNSRSPPSSPPLPRPSRAGKITPTQSSPRHDFASKQDAVQQEGDLSPPSSPSRPISPVEKPLPETQALTISSSPLPLPPWNSSGDAGSRFYAQQKREEGREEPESLVDFSLPPPPPLGMTSSPWR</sequence>
<organism evidence="2 3">
    <name type="scientific">Cladosporium halotolerans</name>
    <dbReference type="NCBI Taxonomy" id="1052096"/>
    <lineage>
        <taxon>Eukaryota</taxon>
        <taxon>Fungi</taxon>
        <taxon>Dikarya</taxon>
        <taxon>Ascomycota</taxon>
        <taxon>Pezizomycotina</taxon>
        <taxon>Dothideomycetes</taxon>
        <taxon>Dothideomycetidae</taxon>
        <taxon>Cladosporiales</taxon>
        <taxon>Cladosporiaceae</taxon>
        <taxon>Cladosporium</taxon>
    </lineage>
</organism>
<evidence type="ECO:0000313" key="2">
    <source>
        <dbReference type="EMBL" id="KAL1586573.1"/>
    </source>
</evidence>
<feature type="compositionally biased region" description="Basic and acidic residues" evidence="1">
    <location>
        <begin position="411"/>
        <end position="422"/>
    </location>
</feature>
<gene>
    <name evidence="2" type="ORF">WHR41_05342</name>
</gene>
<feature type="compositionally biased region" description="Polar residues" evidence="1">
    <location>
        <begin position="284"/>
        <end position="294"/>
    </location>
</feature>
<dbReference type="RefSeq" id="XP_069229678.1">
    <property type="nucleotide sequence ID" value="XM_069373947.1"/>
</dbReference>
<feature type="compositionally biased region" description="Acidic residues" evidence="1">
    <location>
        <begin position="135"/>
        <end position="146"/>
    </location>
</feature>
<dbReference type="AlphaFoldDB" id="A0AB34KP55"/>
<dbReference type="EMBL" id="JAAQHG020000014">
    <property type="protein sequence ID" value="KAL1586573.1"/>
    <property type="molecule type" value="Genomic_DNA"/>
</dbReference>
<feature type="compositionally biased region" description="Polar residues" evidence="1">
    <location>
        <begin position="232"/>
        <end position="247"/>
    </location>
</feature>